<dbReference type="InterPro" id="IPR050397">
    <property type="entry name" value="Env_Response_Regulators"/>
</dbReference>
<keyword evidence="3" id="KW-0804">Transcription</keyword>
<organism evidence="5 6">
    <name type="scientific">Almyronema epifaneia S1</name>
    <dbReference type="NCBI Taxonomy" id="2991925"/>
    <lineage>
        <taxon>Bacteria</taxon>
        <taxon>Bacillati</taxon>
        <taxon>Cyanobacteriota</taxon>
        <taxon>Cyanophyceae</taxon>
        <taxon>Nodosilineales</taxon>
        <taxon>Nodosilineaceae</taxon>
        <taxon>Almyronema</taxon>
        <taxon>Almyronema epifaneia</taxon>
    </lineage>
</organism>
<feature type="domain" description="HTH crp-type" evidence="4">
    <location>
        <begin position="142"/>
        <end position="208"/>
    </location>
</feature>
<evidence type="ECO:0000259" key="4">
    <source>
        <dbReference type="PROSITE" id="PS51063"/>
    </source>
</evidence>
<dbReference type="EMBL" id="JBHZOL010000098">
    <property type="protein sequence ID" value="MFE4108072.1"/>
    <property type="molecule type" value="Genomic_DNA"/>
</dbReference>
<keyword evidence="1" id="KW-0805">Transcription regulation</keyword>
<dbReference type="Gene3D" id="1.10.10.10">
    <property type="entry name" value="Winged helix-like DNA-binding domain superfamily/Winged helix DNA-binding domain"/>
    <property type="match status" value="1"/>
</dbReference>
<evidence type="ECO:0000256" key="3">
    <source>
        <dbReference type="ARBA" id="ARBA00023163"/>
    </source>
</evidence>
<dbReference type="InterPro" id="IPR012318">
    <property type="entry name" value="HTH_CRP"/>
</dbReference>
<protein>
    <submittedName>
        <fullName evidence="5">Crp/Fnr family transcriptional regulator</fullName>
    </submittedName>
</protein>
<dbReference type="SUPFAM" id="SSF51206">
    <property type="entry name" value="cAMP-binding domain-like"/>
    <property type="match status" value="1"/>
</dbReference>
<reference evidence="5 6" key="1">
    <citation type="submission" date="2024-10" db="EMBL/GenBank/DDBJ databases">
        <authorList>
            <person name="Ratan Roy A."/>
            <person name="Morales Sandoval P.H."/>
            <person name="De Los Santos Villalobos S."/>
            <person name="Chakraborty S."/>
            <person name="Mukherjee J."/>
        </authorList>
    </citation>
    <scope>NUCLEOTIDE SEQUENCE [LARGE SCALE GENOMIC DNA]</scope>
    <source>
        <strain evidence="5 6">S1</strain>
    </source>
</reference>
<name>A0ABW6IJP7_9CYAN</name>
<dbReference type="RefSeq" id="WP_377967430.1">
    <property type="nucleotide sequence ID" value="NZ_JBHZOL010000098.1"/>
</dbReference>
<gene>
    <name evidence="5" type="ORF">ACFVKH_17455</name>
</gene>
<sequence length="234" mass="26524">MAHRNRLLSVMSPQLYQKLKPHLTEIYLEQGTILHRPTNIIEYLYFPIDCLLSITITTESGNTAETGLVGNRDLLGINAFMGSAETTQTEYIVQISGQAIRADAPPLLAEFDTNKEMRDIVLRYTQALIAQISQTTACNRLHVLEQRLARWLLESSERIEKDELYLTQGFIADMLGVRRAGVTQSAQALQRQGLIQYRNGYVKIVDRSGLESAACECFRVVIDEYDRLLGVHDY</sequence>
<comment type="caution">
    <text evidence="5">The sequence shown here is derived from an EMBL/GenBank/DDBJ whole genome shotgun (WGS) entry which is preliminary data.</text>
</comment>
<dbReference type="Gene3D" id="2.60.120.10">
    <property type="entry name" value="Jelly Rolls"/>
    <property type="match status" value="1"/>
</dbReference>
<evidence type="ECO:0000313" key="5">
    <source>
        <dbReference type="EMBL" id="MFE4108072.1"/>
    </source>
</evidence>
<keyword evidence="6" id="KW-1185">Reference proteome</keyword>
<dbReference type="InterPro" id="IPR036390">
    <property type="entry name" value="WH_DNA-bd_sf"/>
</dbReference>
<dbReference type="InterPro" id="IPR018490">
    <property type="entry name" value="cNMP-bd_dom_sf"/>
</dbReference>
<keyword evidence="2" id="KW-0238">DNA-binding</keyword>
<dbReference type="PANTHER" id="PTHR24567:SF74">
    <property type="entry name" value="HTH-TYPE TRANSCRIPTIONAL REGULATOR ARCR"/>
    <property type="match status" value="1"/>
</dbReference>
<evidence type="ECO:0000256" key="1">
    <source>
        <dbReference type="ARBA" id="ARBA00023015"/>
    </source>
</evidence>
<dbReference type="InterPro" id="IPR036388">
    <property type="entry name" value="WH-like_DNA-bd_sf"/>
</dbReference>
<dbReference type="SUPFAM" id="SSF46785">
    <property type="entry name" value="Winged helix' DNA-binding domain"/>
    <property type="match status" value="1"/>
</dbReference>
<dbReference type="Proteomes" id="UP001600165">
    <property type="component" value="Unassembled WGS sequence"/>
</dbReference>
<dbReference type="PANTHER" id="PTHR24567">
    <property type="entry name" value="CRP FAMILY TRANSCRIPTIONAL REGULATORY PROTEIN"/>
    <property type="match status" value="1"/>
</dbReference>
<proteinExistence type="predicted"/>
<dbReference type="Pfam" id="PF13545">
    <property type="entry name" value="HTH_Crp_2"/>
    <property type="match status" value="1"/>
</dbReference>
<evidence type="ECO:0000313" key="6">
    <source>
        <dbReference type="Proteomes" id="UP001600165"/>
    </source>
</evidence>
<accession>A0ABW6IJP7</accession>
<dbReference type="PROSITE" id="PS51063">
    <property type="entry name" value="HTH_CRP_2"/>
    <property type="match status" value="1"/>
</dbReference>
<evidence type="ECO:0000256" key="2">
    <source>
        <dbReference type="ARBA" id="ARBA00023125"/>
    </source>
</evidence>
<dbReference type="InterPro" id="IPR014710">
    <property type="entry name" value="RmlC-like_jellyroll"/>
</dbReference>